<organism evidence="1 2">
    <name type="scientific">Imhoffiella purpurea</name>
    <dbReference type="NCBI Taxonomy" id="1249627"/>
    <lineage>
        <taxon>Bacteria</taxon>
        <taxon>Pseudomonadati</taxon>
        <taxon>Pseudomonadota</taxon>
        <taxon>Gammaproteobacteria</taxon>
        <taxon>Chromatiales</taxon>
        <taxon>Chromatiaceae</taxon>
        <taxon>Imhoffiella</taxon>
    </lineage>
</organism>
<dbReference type="EMBL" id="AONC01000023">
    <property type="protein sequence ID" value="EXJ15655.1"/>
    <property type="molecule type" value="Genomic_DNA"/>
</dbReference>
<protein>
    <submittedName>
        <fullName evidence="1">Uncharacterized protein</fullName>
    </submittedName>
</protein>
<name>W9VZ27_9GAMM</name>
<evidence type="ECO:0000313" key="1">
    <source>
        <dbReference type="EMBL" id="EXJ15655.1"/>
    </source>
</evidence>
<sequence length="169" mass="18495">MSNTVQGTSGISGQESQVLPPQMSIAEILLMIGIQAMDANDQKIRIAYEKVKQNNEDLQKLNKAMAYLAAHKDKELDPNADIGDGLKLKDVLDRFKISRPANDGKIAANQFARVETAIKGASDALGGTNQIDMMKLQSVLNKQNEMSQMVSNNMSKLNQMAMALIGNMR</sequence>
<accession>W9VZ27</accession>
<gene>
    <name evidence="1" type="ORF">D779_1162</name>
</gene>
<comment type="caution">
    <text evidence="1">The sequence shown here is derived from an EMBL/GenBank/DDBJ whole genome shotgun (WGS) entry which is preliminary data.</text>
</comment>
<dbReference type="OrthoDB" id="5774464at2"/>
<dbReference type="AlphaFoldDB" id="W9VZ27"/>
<dbReference type="Proteomes" id="UP000019460">
    <property type="component" value="Unassembled WGS sequence"/>
</dbReference>
<dbReference type="RefSeq" id="WP_043752125.1">
    <property type="nucleotide sequence ID" value="NZ_AONC01000023.1"/>
</dbReference>
<keyword evidence="2" id="KW-1185">Reference proteome</keyword>
<dbReference type="STRING" id="1249627.D779_1162"/>
<proteinExistence type="predicted"/>
<evidence type="ECO:0000313" key="2">
    <source>
        <dbReference type="Proteomes" id="UP000019460"/>
    </source>
</evidence>
<reference evidence="1 2" key="1">
    <citation type="submission" date="2012-11" db="EMBL/GenBank/DDBJ databases">
        <title>Genome assembly of Thiorhodococcus sp. AK35.</title>
        <authorList>
            <person name="Nupur N."/>
            <person name="Khatri I."/>
            <person name="Subramanian S."/>
            <person name="Pinnaka A."/>
        </authorList>
    </citation>
    <scope>NUCLEOTIDE SEQUENCE [LARGE SCALE GENOMIC DNA]</scope>
    <source>
        <strain evidence="1 2">AK35</strain>
    </source>
</reference>